<dbReference type="AlphaFoldDB" id="A0A5A7VEW7"/>
<evidence type="ECO:0000259" key="3">
    <source>
        <dbReference type="PROSITE" id="PS50158"/>
    </source>
</evidence>
<evidence type="ECO:0000313" key="5">
    <source>
        <dbReference type="EMBL" id="TYK24053.1"/>
    </source>
</evidence>
<dbReference type="InterPro" id="IPR036875">
    <property type="entry name" value="Znf_CCHC_sf"/>
</dbReference>
<evidence type="ECO:0000256" key="1">
    <source>
        <dbReference type="PROSITE-ProRule" id="PRU00047"/>
    </source>
</evidence>
<evidence type="ECO:0000313" key="7">
    <source>
        <dbReference type="Proteomes" id="UP000321947"/>
    </source>
</evidence>
<name>A0A5A7VEW7_CUCMM</name>
<feature type="domain" description="CCHC-type" evidence="3">
    <location>
        <begin position="104"/>
        <end position="119"/>
    </location>
</feature>
<dbReference type="Proteomes" id="UP000321393">
    <property type="component" value="Unassembled WGS sequence"/>
</dbReference>
<dbReference type="GO" id="GO:0008270">
    <property type="term" value="F:zinc ion binding"/>
    <property type="evidence" value="ECO:0007669"/>
    <property type="project" value="UniProtKB-KW"/>
</dbReference>
<keyword evidence="1" id="KW-0479">Metal-binding</keyword>
<reference evidence="6 7" key="1">
    <citation type="submission" date="2019-08" db="EMBL/GenBank/DDBJ databases">
        <title>Draft genome sequences of two oriental melons (Cucumis melo L. var makuwa).</title>
        <authorList>
            <person name="Kwon S.-Y."/>
        </authorList>
    </citation>
    <scope>NUCLEOTIDE SEQUENCE [LARGE SCALE GENOMIC DNA]</scope>
    <source>
        <strain evidence="7">cv. Chang Bougi</strain>
        <strain evidence="6">cv. SW 3</strain>
        <tissue evidence="4">Leaf</tissue>
    </source>
</reference>
<keyword evidence="1" id="KW-0863">Zinc-finger</keyword>
<comment type="caution">
    <text evidence="4">The sequence shown here is derived from an EMBL/GenBank/DDBJ whole genome shotgun (WGS) entry which is preliminary data.</text>
</comment>
<dbReference type="Proteomes" id="UP000321947">
    <property type="component" value="Unassembled WGS sequence"/>
</dbReference>
<keyword evidence="1" id="KW-0862">Zinc</keyword>
<accession>A0A5A7VEW7</accession>
<evidence type="ECO:0000313" key="6">
    <source>
        <dbReference type="Proteomes" id="UP000321393"/>
    </source>
</evidence>
<evidence type="ECO:0000313" key="4">
    <source>
        <dbReference type="EMBL" id="KAA0065844.1"/>
    </source>
</evidence>
<dbReference type="GO" id="GO:0003676">
    <property type="term" value="F:nucleic acid binding"/>
    <property type="evidence" value="ECO:0007669"/>
    <property type="project" value="InterPro"/>
</dbReference>
<dbReference type="PROSITE" id="PS50158">
    <property type="entry name" value="ZF_CCHC"/>
    <property type="match status" value="1"/>
</dbReference>
<gene>
    <name evidence="5" type="ORF">E5676_scaffold943G00180</name>
    <name evidence="4" type="ORF">E6C27_scaffold37G001570</name>
</gene>
<evidence type="ECO:0000256" key="2">
    <source>
        <dbReference type="SAM" id="MobiDB-lite"/>
    </source>
</evidence>
<feature type="region of interest" description="Disordered" evidence="2">
    <location>
        <begin position="64"/>
        <end position="93"/>
    </location>
</feature>
<dbReference type="SMART" id="SM00343">
    <property type="entry name" value="ZnF_C2HC"/>
    <property type="match status" value="1"/>
</dbReference>
<dbReference type="EMBL" id="SSTD01004087">
    <property type="protein sequence ID" value="TYK24053.1"/>
    <property type="molecule type" value="Genomic_DNA"/>
</dbReference>
<dbReference type="SUPFAM" id="SSF57756">
    <property type="entry name" value="Retrovirus zinc finger-like domains"/>
    <property type="match status" value="1"/>
</dbReference>
<dbReference type="InterPro" id="IPR001878">
    <property type="entry name" value="Znf_CCHC"/>
</dbReference>
<dbReference type="OrthoDB" id="3344688at2759"/>
<dbReference type="EMBL" id="SSTE01001190">
    <property type="protein sequence ID" value="KAA0065844.1"/>
    <property type="molecule type" value="Genomic_DNA"/>
</dbReference>
<protein>
    <submittedName>
        <fullName evidence="4 5">Mitochondrial protein</fullName>
    </submittedName>
</protein>
<organism evidence="4 6">
    <name type="scientific">Cucumis melo var. makuwa</name>
    <name type="common">Oriental melon</name>
    <dbReference type="NCBI Taxonomy" id="1194695"/>
    <lineage>
        <taxon>Eukaryota</taxon>
        <taxon>Viridiplantae</taxon>
        <taxon>Streptophyta</taxon>
        <taxon>Embryophyta</taxon>
        <taxon>Tracheophyta</taxon>
        <taxon>Spermatophyta</taxon>
        <taxon>Magnoliopsida</taxon>
        <taxon>eudicotyledons</taxon>
        <taxon>Gunneridae</taxon>
        <taxon>Pentapetalae</taxon>
        <taxon>rosids</taxon>
        <taxon>fabids</taxon>
        <taxon>Cucurbitales</taxon>
        <taxon>Cucurbitaceae</taxon>
        <taxon>Benincaseae</taxon>
        <taxon>Cucumis</taxon>
    </lineage>
</organism>
<feature type="compositionally biased region" description="Basic and acidic residues" evidence="2">
    <location>
        <begin position="70"/>
        <end position="93"/>
    </location>
</feature>
<proteinExistence type="predicted"/>
<sequence>MIISNRENKKGKGIAFKSTYKEEATVNHSDNEANMDESIALLTKQFSKGVRRLKNMNTAGLNAQTSNQYRRKDGENATRRYNEASNRRNGDYGKKKEGEGRFFRCRECGGVGHYQAECPTILRGQKKDYHATLSDEDTDDTKDDSSMNAFTACFTAIDFEDDSECSDEVGDEDLTFKDLKMLRKEDTEAKAIQKEIIQDLMEKNERLMKAETEATTAGSPHAKSPRRICYYCRQKAAVRINDKDDETLNMHVDTSMLLVEVPKVDTLPNGTDINSETISKEVIVDNSELVPSAHVRKNHPPSSMICDPSTGIITKKKEKVDYSKMIVDLCYTSAIESSTIDVALKDKYWINAMQEKLLQFKHNNVWTLVPKPGANIIGKKWILKNKTDEVGCVTKNKARLVA</sequence>